<feature type="region of interest" description="Disordered" evidence="1">
    <location>
        <begin position="283"/>
        <end position="332"/>
    </location>
</feature>
<protein>
    <submittedName>
        <fullName evidence="3">Uncharacterized protein</fullName>
    </submittedName>
</protein>
<proteinExistence type="predicted"/>
<keyword evidence="4" id="KW-1185">Reference proteome</keyword>
<evidence type="ECO:0000313" key="3">
    <source>
        <dbReference type="EMBL" id="EJK58073.1"/>
    </source>
</evidence>
<dbReference type="AlphaFoldDB" id="K0RW91"/>
<dbReference type="SUPFAM" id="SSF56300">
    <property type="entry name" value="Metallo-dependent phosphatases"/>
    <property type="match status" value="1"/>
</dbReference>
<gene>
    <name evidence="3" type="ORF">THAOC_21826</name>
</gene>
<organism evidence="3 4">
    <name type="scientific">Thalassiosira oceanica</name>
    <name type="common">Marine diatom</name>
    <dbReference type="NCBI Taxonomy" id="159749"/>
    <lineage>
        <taxon>Eukaryota</taxon>
        <taxon>Sar</taxon>
        <taxon>Stramenopiles</taxon>
        <taxon>Ochrophyta</taxon>
        <taxon>Bacillariophyta</taxon>
        <taxon>Coscinodiscophyceae</taxon>
        <taxon>Thalassiosirophycidae</taxon>
        <taxon>Thalassiosirales</taxon>
        <taxon>Thalassiosiraceae</taxon>
        <taxon>Thalassiosira</taxon>
    </lineage>
</organism>
<accession>K0RW91</accession>
<feature type="chain" id="PRO_5003836593" evidence="2">
    <location>
        <begin position="22"/>
        <end position="731"/>
    </location>
</feature>
<feature type="compositionally biased region" description="Polar residues" evidence="1">
    <location>
        <begin position="314"/>
        <end position="327"/>
    </location>
</feature>
<evidence type="ECO:0000256" key="2">
    <source>
        <dbReference type="SAM" id="SignalP"/>
    </source>
</evidence>
<dbReference type="PANTHER" id="PTHR34211:SF3">
    <property type="entry name" value="CALCINEURIN-LIKE METALLO-PHOSPHOESTERASE SUPERFAMILY PROTEIN"/>
    <property type="match status" value="1"/>
</dbReference>
<comment type="caution">
    <text evidence="3">The sequence shown here is derived from an EMBL/GenBank/DDBJ whole genome shotgun (WGS) entry which is preliminary data.</text>
</comment>
<evidence type="ECO:0000313" key="4">
    <source>
        <dbReference type="Proteomes" id="UP000266841"/>
    </source>
</evidence>
<keyword evidence="2" id="KW-0732">Signal</keyword>
<dbReference type="eggNOG" id="ENOG502QSAS">
    <property type="taxonomic scope" value="Eukaryota"/>
</dbReference>
<feature type="signal peptide" evidence="2">
    <location>
        <begin position="1"/>
        <end position="21"/>
    </location>
</feature>
<reference evidence="3 4" key="1">
    <citation type="journal article" date="2012" name="Genome Biol.">
        <title>Genome and low-iron response of an oceanic diatom adapted to chronic iron limitation.</title>
        <authorList>
            <person name="Lommer M."/>
            <person name="Specht M."/>
            <person name="Roy A.S."/>
            <person name="Kraemer L."/>
            <person name="Andreson R."/>
            <person name="Gutowska M.A."/>
            <person name="Wolf J."/>
            <person name="Bergner S.V."/>
            <person name="Schilhabel M.B."/>
            <person name="Klostermeier U.C."/>
            <person name="Beiko R.G."/>
            <person name="Rosenstiel P."/>
            <person name="Hippler M."/>
            <person name="Laroche J."/>
        </authorList>
    </citation>
    <scope>NUCLEOTIDE SEQUENCE [LARGE SCALE GENOMIC DNA]</scope>
    <source>
        <strain evidence="3 4">CCMP1005</strain>
    </source>
</reference>
<dbReference type="Gene3D" id="3.60.21.10">
    <property type="match status" value="1"/>
</dbReference>
<dbReference type="InterPro" id="IPR029052">
    <property type="entry name" value="Metallo-depent_PP-like"/>
</dbReference>
<dbReference type="OrthoDB" id="1883418at2759"/>
<dbReference type="EMBL" id="AGNL01026239">
    <property type="protein sequence ID" value="EJK58073.1"/>
    <property type="molecule type" value="Genomic_DNA"/>
</dbReference>
<dbReference type="PANTHER" id="PTHR34211">
    <property type="entry name" value="CALCINEURIN-LIKE METALLO-PHOSPHOESTERASE SUPERFAMILY PROTEIN"/>
    <property type="match status" value="1"/>
</dbReference>
<sequence length="731" mass="82799">MRASLLLLFSSSVGLPSPSLAVTDVAAPWKASPDAPDGQGQKFGLLDRRRRRSAINRAQDHGRNAYARKQDGKKVMTWISIVVLLKILFFFRSFASPFFDPLGLVIRASYYVWQLWRLSGGSVSALVAAFKLRTEEDDERKPLTRESRSFSFLAMEAVKNEPRKKRLPELVKFQRPFRRLARSALVLSASLCVVYLHCWSRTLSAFDTSRGGGLVCQGIFLPLQVLSLLVDQTSSLAACEQEGTCASEQLIWVLWALGISSHLFYYLINEFAGKHHKDYREPSIARKSSDSDITQNGSGAEMSDEDDDDGNVGLESNLSSPRSNQHGTMRRETWPSIAAATLTIQRLRQKDEQQPQDILPMVSWYSNMIFATGFDMLLASKVFLGRFDERKMQYALLRGTKGPTSETELARPLFDFSKERRSEGDSDGFWFDWMSDCGDGFHSSYQVARLLAQPSLDVVTPSHGTRALPRGKLLVIGGDLAYPGPTPFNYEQRFFRTFEDAMSPPPSYRKEHISIKKPALPVKGWDADAVAGDDGDALQNYEGPVTFIKTKLETSVPGNHDWFDGLAAYTRYILSRDWLGGWLIPQRTSYFALKLPKNWWLLGFDLALDDDINIEQFHFFANLAENDMQKDDNVVVASHVPHWVLEDYEEFKHDEKETNLRELIKSFLKIRVRLRLAGDLHHYTRHVPCEERSVQPQLVVSGAGGHFFIQLIRLEIGYESAKTISLEELQA</sequence>
<name>K0RW91_THAOC</name>
<evidence type="ECO:0000256" key="1">
    <source>
        <dbReference type="SAM" id="MobiDB-lite"/>
    </source>
</evidence>
<dbReference type="Proteomes" id="UP000266841">
    <property type="component" value="Unassembled WGS sequence"/>
</dbReference>